<reference evidence="7 8" key="1">
    <citation type="submission" date="2019-03" db="EMBL/GenBank/DDBJ databases">
        <authorList>
            <person name="Gonzalez-Pimentel J.L."/>
        </authorList>
    </citation>
    <scope>NUCLEOTIDE SEQUENCE [LARGE SCALE GENOMIC DNA]</scope>
    <source>
        <strain evidence="7 8">JCM 31289</strain>
    </source>
</reference>
<comment type="caution">
    <text evidence="7">The sequence shown here is derived from an EMBL/GenBank/DDBJ whole genome shotgun (WGS) entry which is preliminary data.</text>
</comment>
<evidence type="ECO:0000256" key="5">
    <source>
        <dbReference type="ARBA" id="ARBA00023002"/>
    </source>
</evidence>
<evidence type="ECO:0000256" key="3">
    <source>
        <dbReference type="ARBA" id="ARBA00022630"/>
    </source>
</evidence>
<dbReference type="AlphaFoldDB" id="A0A4Z0HJJ5"/>
<sequence>MPASAPDPTEAALELARRVRGPVLLPGDEGFAAECAGFQTGVRQEPAVVVGAAQAADVQAAVAFAAARGLPVGVRATGHGLPEAARGGLLIGTRRMDTVRVDPAARTAWFAAGARWERVVPEAARHGLAPLNGSAPQVGAVSYTLGGGLGLLSRQYGYAADHVRSIDLVTADGRLRTVTAAGDPELFWGLRGGAAALGVVTGMEVELFPVERIYGGGLMFDTDLVDDLLETYLRWTETVPEQLTSSLGLVPMPDVPAVPKALRGRFVAHVRIAYTGDPADGERLVAPLRAVGPRLTDRLGDMPYRESGRIYSDPTTPHSYRGDNALLGELDAQRLRTVVELAGPGSALPNVIQVRHLGGALGRPPAEPNAVGHRGARYLLSVLGMPREGGVEELRAVQRRAFEAVAPVTLGRSLNFLYAQGNADRDTTARGSAVRGVYEPADLERLARLKAALDPTDLFRHNYRVIATS</sequence>
<dbReference type="PROSITE" id="PS00862">
    <property type="entry name" value="OX2_COVAL_FAD"/>
    <property type="match status" value="1"/>
</dbReference>
<gene>
    <name evidence="7" type="ORF">E4099_02075</name>
</gene>
<dbReference type="InterPro" id="IPR006093">
    <property type="entry name" value="Oxy_OxRdtase_FAD_BS"/>
</dbReference>
<feature type="domain" description="FAD-binding PCMH-type" evidence="6">
    <location>
        <begin position="42"/>
        <end position="210"/>
    </location>
</feature>
<dbReference type="OrthoDB" id="9775082at2"/>
<dbReference type="GO" id="GO:0071949">
    <property type="term" value="F:FAD binding"/>
    <property type="evidence" value="ECO:0007669"/>
    <property type="project" value="InterPro"/>
</dbReference>
<evidence type="ECO:0000256" key="1">
    <source>
        <dbReference type="ARBA" id="ARBA00001974"/>
    </source>
</evidence>
<dbReference type="InterPro" id="IPR016166">
    <property type="entry name" value="FAD-bd_PCMH"/>
</dbReference>
<comment type="cofactor">
    <cofactor evidence="1">
        <name>FAD</name>
        <dbReference type="ChEBI" id="CHEBI:57692"/>
    </cofactor>
</comment>
<accession>A0A4Z0HJJ5</accession>
<organism evidence="7 8">
    <name type="scientific">Streptomyces palmae</name>
    <dbReference type="NCBI Taxonomy" id="1701085"/>
    <lineage>
        <taxon>Bacteria</taxon>
        <taxon>Bacillati</taxon>
        <taxon>Actinomycetota</taxon>
        <taxon>Actinomycetes</taxon>
        <taxon>Kitasatosporales</taxon>
        <taxon>Streptomycetaceae</taxon>
        <taxon>Streptomyces</taxon>
    </lineage>
</organism>
<dbReference type="InterPro" id="IPR016167">
    <property type="entry name" value="FAD-bd_PCMH_sub1"/>
</dbReference>
<comment type="similarity">
    <text evidence="2">Belongs to the oxygen-dependent FAD-linked oxidoreductase family.</text>
</comment>
<keyword evidence="3" id="KW-0285">Flavoprotein</keyword>
<evidence type="ECO:0000313" key="8">
    <source>
        <dbReference type="Proteomes" id="UP000297948"/>
    </source>
</evidence>
<proteinExistence type="inferred from homology"/>
<name>A0A4Z0HJJ5_9ACTN</name>
<evidence type="ECO:0000256" key="2">
    <source>
        <dbReference type="ARBA" id="ARBA00005466"/>
    </source>
</evidence>
<dbReference type="Gene3D" id="3.30.465.10">
    <property type="match status" value="1"/>
</dbReference>
<dbReference type="Proteomes" id="UP000297948">
    <property type="component" value="Unassembled WGS sequence"/>
</dbReference>
<dbReference type="InterPro" id="IPR006094">
    <property type="entry name" value="Oxid_FAD_bind_N"/>
</dbReference>
<evidence type="ECO:0000259" key="6">
    <source>
        <dbReference type="PROSITE" id="PS51387"/>
    </source>
</evidence>
<dbReference type="SUPFAM" id="SSF56176">
    <property type="entry name" value="FAD-binding/transporter-associated domain-like"/>
    <property type="match status" value="1"/>
</dbReference>
<dbReference type="InterPro" id="IPR050416">
    <property type="entry name" value="FAD-linked_Oxidoreductase"/>
</dbReference>
<dbReference type="Gene3D" id="3.30.43.10">
    <property type="entry name" value="Uridine Diphospho-n-acetylenolpyruvylglucosamine Reductase, domain 2"/>
    <property type="match status" value="1"/>
</dbReference>
<evidence type="ECO:0000256" key="4">
    <source>
        <dbReference type="ARBA" id="ARBA00022827"/>
    </source>
</evidence>
<dbReference type="Gene3D" id="3.40.462.20">
    <property type="match status" value="1"/>
</dbReference>
<dbReference type="PANTHER" id="PTHR42973">
    <property type="entry name" value="BINDING OXIDOREDUCTASE, PUTATIVE (AFU_ORTHOLOGUE AFUA_1G17690)-RELATED"/>
    <property type="match status" value="1"/>
</dbReference>
<dbReference type="EMBL" id="SRID01000008">
    <property type="protein sequence ID" value="TGB18447.1"/>
    <property type="molecule type" value="Genomic_DNA"/>
</dbReference>
<dbReference type="InterPro" id="IPR016169">
    <property type="entry name" value="FAD-bd_PCMH_sub2"/>
</dbReference>
<keyword evidence="4" id="KW-0274">FAD</keyword>
<dbReference type="GO" id="GO:0016491">
    <property type="term" value="F:oxidoreductase activity"/>
    <property type="evidence" value="ECO:0007669"/>
    <property type="project" value="UniProtKB-KW"/>
</dbReference>
<evidence type="ECO:0000313" key="7">
    <source>
        <dbReference type="EMBL" id="TGB18447.1"/>
    </source>
</evidence>
<dbReference type="Pfam" id="PF01565">
    <property type="entry name" value="FAD_binding_4"/>
    <property type="match status" value="1"/>
</dbReference>
<protein>
    <submittedName>
        <fullName evidence="7">FAD-binding oxidoreductase</fullName>
    </submittedName>
</protein>
<dbReference type="PROSITE" id="PS51387">
    <property type="entry name" value="FAD_PCMH"/>
    <property type="match status" value="1"/>
</dbReference>
<keyword evidence="8" id="KW-1185">Reference proteome</keyword>
<dbReference type="PANTHER" id="PTHR42973:SF39">
    <property type="entry name" value="FAD-BINDING PCMH-TYPE DOMAIN-CONTAINING PROTEIN"/>
    <property type="match status" value="1"/>
</dbReference>
<dbReference type="InterPro" id="IPR036318">
    <property type="entry name" value="FAD-bd_PCMH-like_sf"/>
</dbReference>
<keyword evidence="5" id="KW-0560">Oxidoreductase</keyword>